<protein>
    <submittedName>
        <fullName evidence="2">Uncharacterized protein</fullName>
    </submittedName>
</protein>
<feature type="compositionally biased region" description="Polar residues" evidence="1">
    <location>
        <begin position="114"/>
        <end position="124"/>
    </location>
</feature>
<sequence>MKLSHQHPKLAVHQAGDEELTSTCIRHQQPTRKEKEEEKEDYNDGLRPSLAKSKHVHGDHDRPATRNRNVPGLNMWYPWRCCCWWWPLPAKRAQLGDDATPPPCSISHITSMKSSTAQGSSSGPAQPAKPYSVSASSSSARNRGWFAHLARTANRSFSGPTSTAKYPAGTAHAAALPSAARGDAGALALPPPP</sequence>
<keyword evidence="3" id="KW-1185">Reference proteome</keyword>
<evidence type="ECO:0000313" key="3">
    <source>
        <dbReference type="Proteomes" id="UP000015106"/>
    </source>
</evidence>
<name>A0A8R7VB54_TRIUA</name>
<dbReference type="Gramene" id="TuG1812G0700004055.01.T01">
    <property type="protein sequence ID" value="TuG1812G0700004055.01.T01.cds418523"/>
    <property type="gene ID" value="TuG1812G0700004055.01"/>
</dbReference>
<accession>A0A8R7VB54</accession>
<organism evidence="2 3">
    <name type="scientific">Triticum urartu</name>
    <name type="common">Red wild einkorn</name>
    <name type="synonym">Crithodium urartu</name>
    <dbReference type="NCBI Taxonomy" id="4572"/>
    <lineage>
        <taxon>Eukaryota</taxon>
        <taxon>Viridiplantae</taxon>
        <taxon>Streptophyta</taxon>
        <taxon>Embryophyta</taxon>
        <taxon>Tracheophyta</taxon>
        <taxon>Spermatophyta</taxon>
        <taxon>Magnoliopsida</taxon>
        <taxon>Liliopsida</taxon>
        <taxon>Poales</taxon>
        <taxon>Poaceae</taxon>
        <taxon>BOP clade</taxon>
        <taxon>Pooideae</taxon>
        <taxon>Triticodae</taxon>
        <taxon>Triticeae</taxon>
        <taxon>Triticinae</taxon>
        <taxon>Triticum</taxon>
    </lineage>
</organism>
<reference evidence="3" key="1">
    <citation type="journal article" date="2013" name="Nature">
        <title>Draft genome of the wheat A-genome progenitor Triticum urartu.</title>
        <authorList>
            <person name="Ling H.Q."/>
            <person name="Zhao S."/>
            <person name="Liu D."/>
            <person name="Wang J."/>
            <person name="Sun H."/>
            <person name="Zhang C."/>
            <person name="Fan H."/>
            <person name="Li D."/>
            <person name="Dong L."/>
            <person name="Tao Y."/>
            <person name="Gao C."/>
            <person name="Wu H."/>
            <person name="Li Y."/>
            <person name="Cui Y."/>
            <person name="Guo X."/>
            <person name="Zheng S."/>
            <person name="Wang B."/>
            <person name="Yu K."/>
            <person name="Liang Q."/>
            <person name="Yang W."/>
            <person name="Lou X."/>
            <person name="Chen J."/>
            <person name="Feng M."/>
            <person name="Jian J."/>
            <person name="Zhang X."/>
            <person name="Luo G."/>
            <person name="Jiang Y."/>
            <person name="Liu J."/>
            <person name="Wang Z."/>
            <person name="Sha Y."/>
            <person name="Zhang B."/>
            <person name="Wu H."/>
            <person name="Tang D."/>
            <person name="Shen Q."/>
            <person name="Xue P."/>
            <person name="Zou S."/>
            <person name="Wang X."/>
            <person name="Liu X."/>
            <person name="Wang F."/>
            <person name="Yang Y."/>
            <person name="An X."/>
            <person name="Dong Z."/>
            <person name="Zhang K."/>
            <person name="Zhang X."/>
            <person name="Luo M.C."/>
            <person name="Dvorak J."/>
            <person name="Tong Y."/>
            <person name="Wang J."/>
            <person name="Yang H."/>
            <person name="Li Z."/>
            <person name="Wang D."/>
            <person name="Zhang A."/>
            <person name="Wang J."/>
        </authorList>
    </citation>
    <scope>NUCLEOTIDE SEQUENCE</scope>
    <source>
        <strain evidence="3">cv. G1812</strain>
    </source>
</reference>
<dbReference type="Proteomes" id="UP000015106">
    <property type="component" value="Chromosome 7"/>
</dbReference>
<feature type="region of interest" description="Disordered" evidence="1">
    <location>
        <begin position="1"/>
        <end position="69"/>
    </location>
</feature>
<proteinExistence type="predicted"/>
<reference evidence="2" key="3">
    <citation type="submission" date="2022-06" db="UniProtKB">
        <authorList>
            <consortium name="EnsemblPlants"/>
        </authorList>
    </citation>
    <scope>IDENTIFICATION</scope>
</reference>
<evidence type="ECO:0000313" key="2">
    <source>
        <dbReference type="EnsemblPlants" id="TuG1812G0700004055.01.T01.cds418523"/>
    </source>
</evidence>
<evidence type="ECO:0000256" key="1">
    <source>
        <dbReference type="SAM" id="MobiDB-lite"/>
    </source>
</evidence>
<dbReference type="EnsemblPlants" id="TuG1812G0700004055.01.T01">
    <property type="protein sequence ID" value="TuG1812G0700004055.01.T01.cds418523"/>
    <property type="gene ID" value="TuG1812G0700004055.01"/>
</dbReference>
<dbReference type="AlphaFoldDB" id="A0A8R7VB54"/>
<feature type="compositionally biased region" description="Basic residues" evidence="1">
    <location>
        <begin position="1"/>
        <end position="10"/>
    </location>
</feature>
<reference evidence="2" key="2">
    <citation type="submission" date="2018-03" db="EMBL/GenBank/DDBJ databases">
        <title>The Triticum urartu genome reveals the dynamic nature of wheat genome evolution.</title>
        <authorList>
            <person name="Ling H."/>
            <person name="Ma B."/>
            <person name="Shi X."/>
            <person name="Liu H."/>
            <person name="Dong L."/>
            <person name="Sun H."/>
            <person name="Cao Y."/>
            <person name="Gao Q."/>
            <person name="Zheng S."/>
            <person name="Li Y."/>
            <person name="Yu Y."/>
            <person name="Du H."/>
            <person name="Qi M."/>
            <person name="Li Y."/>
            <person name="Yu H."/>
            <person name="Cui Y."/>
            <person name="Wang N."/>
            <person name="Chen C."/>
            <person name="Wu H."/>
            <person name="Zhao Y."/>
            <person name="Zhang J."/>
            <person name="Li Y."/>
            <person name="Zhou W."/>
            <person name="Zhang B."/>
            <person name="Hu W."/>
            <person name="Eijk M."/>
            <person name="Tang J."/>
            <person name="Witsenboer H."/>
            <person name="Zhao S."/>
            <person name="Li Z."/>
            <person name="Zhang A."/>
            <person name="Wang D."/>
            <person name="Liang C."/>
        </authorList>
    </citation>
    <scope>NUCLEOTIDE SEQUENCE [LARGE SCALE GENOMIC DNA]</scope>
    <source>
        <strain evidence="2">cv. G1812</strain>
    </source>
</reference>
<feature type="region of interest" description="Disordered" evidence="1">
    <location>
        <begin position="114"/>
        <end position="136"/>
    </location>
</feature>